<sequence length="724" mass="78027">MRTPASRAWRTRFAPARRASCGQGLTRALAALALAGSLLATGCAEPSANPATTAGGSLPKIDRDKAEQLRREQQIASSLPSLGSIPITRSRPLSLRDSGQDGAITMLRDVDFRIVGKLGFYVHQLSATLRPTRTGAPIVFDDPSSFGIDVHRGIVTLDDSKLTAVFNTYLFGYRGAPLRKLQVSAGDGVIHLQGEMQRGGWVPFSLTGKLSVRDGTALVFHPTEVRVQGLDANPVMRAANVKMADLLKIDTPVAKLSGDDLVMQVDKLMPPPQLKLKVVALRITPDGLDLAFDDGTGAGFAMPEGAPQQAMLIRGGDVKFMRSMPMNADILIGPARPATKDEPFVFDLYHYRDQVSTGYFSFAPSGAMTIHIPSYVGAKPPPDAIGSAGARLNDSFVKTQQAALRDARQRWFSEALPGGGASLAVNAATGAPADERHVSSRTTAIQLRNVDFSIAGQIGFHVDQLDAQMVPRRPGEPVDLDDPNQYEIRILGGSVLETWPAMNALFNDYLLDYTPRALNDLKLAPDGDKLRVTGGIRLWNHVPPGVWLPTSMTGTLSVLDGRHIAYTPSQVSVLGVPQATLLRALGIELASLTPLRRRGAQLRGDALVLDQYTVFPPPVLKGQLAQVRVEPAGLRLSFHRAPDAPPLPKPGTNASSYIWMEGGDMKMFNVLETNLRALIENTAQPGAMRFDLYDYREQVSKGSVRMAADGTLLVDLGRANPLAP</sequence>
<keyword evidence="1" id="KW-0732">Signal</keyword>
<name>A0A2A7S584_BURGA</name>
<evidence type="ECO:0000256" key="1">
    <source>
        <dbReference type="SAM" id="SignalP"/>
    </source>
</evidence>
<dbReference type="EMBL" id="PDDY01000004">
    <property type="protein sequence ID" value="PEH38716.1"/>
    <property type="molecule type" value="Genomic_DNA"/>
</dbReference>
<evidence type="ECO:0000313" key="3">
    <source>
        <dbReference type="Proteomes" id="UP000220629"/>
    </source>
</evidence>
<proteinExistence type="predicted"/>
<gene>
    <name evidence="2" type="ORF">CRM94_30695</name>
</gene>
<evidence type="ECO:0000313" key="2">
    <source>
        <dbReference type="EMBL" id="PEH38716.1"/>
    </source>
</evidence>
<dbReference type="AlphaFoldDB" id="A0A2A7S584"/>
<feature type="chain" id="PRO_5012224950" description="Lipoprotein" evidence="1">
    <location>
        <begin position="41"/>
        <end position="724"/>
    </location>
</feature>
<reference evidence="3" key="1">
    <citation type="submission" date="2017-09" db="EMBL/GenBank/DDBJ databases">
        <title>FDA dAtabase for Regulatory Grade micrObial Sequences (FDA-ARGOS): Supporting development and validation of Infectious Disease Dx tests.</title>
        <authorList>
            <person name="Minogue T."/>
            <person name="Wolcott M."/>
            <person name="Wasieloski L."/>
            <person name="Aguilar W."/>
            <person name="Moore D."/>
            <person name="Tallon L."/>
            <person name="Sadzewicz L."/>
            <person name="Ott S."/>
            <person name="Zhao X."/>
            <person name="Nagaraj S."/>
            <person name="Vavikolanu K."/>
            <person name="Aluvathingal J."/>
            <person name="Nadendla S."/>
            <person name="Sichtig H."/>
        </authorList>
    </citation>
    <scope>NUCLEOTIDE SEQUENCE [LARGE SCALE GENOMIC DNA]</scope>
    <source>
        <strain evidence="3">FDAARGOS_390</strain>
    </source>
</reference>
<accession>A0A2A7S584</accession>
<comment type="caution">
    <text evidence="2">The sequence shown here is derived from an EMBL/GenBank/DDBJ whole genome shotgun (WGS) entry which is preliminary data.</text>
</comment>
<dbReference type="Proteomes" id="UP000220629">
    <property type="component" value="Unassembled WGS sequence"/>
</dbReference>
<organism evidence="2 3">
    <name type="scientific">Burkholderia gladioli</name>
    <name type="common">Pseudomonas marginata</name>
    <name type="synonym">Phytomonas marginata</name>
    <dbReference type="NCBI Taxonomy" id="28095"/>
    <lineage>
        <taxon>Bacteria</taxon>
        <taxon>Pseudomonadati</taxon>
        <taxon>Pseudomonadota</taxon>
        <taxon>Betaproteobacteria</taxon>
        <taxon>Burkholderiales</taxon>
        <taxon>Burkholderiaceae</taxon>
        <taxon>Burkholderia</taxon>
    </lineage>
</organism>
<dbReference type="RefSeq" id="WP_098154151.1">
    <property type="nucleotide sequence ID" value="NZ_CADEQK010000007.1"/>
</dbReference>
<protein>
    <recommendedName>
        <fullName evidence="4">Lipoprotein</fullName>
    </recommendedName>
</protein>
<evidence type="ECO:0008006" key="4">
    <source>
        <dbReference type="Google" id="ProtNLM"/>
    </source>
</evidence>
<feature type="signal peptide" evidence="1">
    <location>
        <begin position="1"/>
        <end position="40"/>
    </location>
</feature>